<dbReference type="EMBL" id="LGTL01000029">
    <property type="protein sequence ID" value="KPA74379.1"/>
    <property type="molecule type" value="Genomic_DNA"/>
</dbReference>
<comment type="caution">
    <text evidence="16">The sequence shown here is derived from an EMBL/GenBank/DDBJ whole genome shotgun (WGS) entry which is preliminary data.</text>
</comment>
<dbReference type="GO" id="GO:0000773">
    <property type="term" value="F:phosphatidyl-N-methylethanolamine N-methyltransferase activity"/>
    <property type="evidence" value="ECO:0007669"/>
    <property type="project" value="UniProtKB-UniRule"/>
</dbReference>
<evidence type="ECO:0000256" key="3">
    <source>
        <dbReference type="ARBA" id="ARBA00022516"/>
    </source>
</evidence>
<comment type="caution">
    <text evidence="14">Lacks conserved residue(s) required for the propagation of feature annotation.</text>
</comment>
<evidence type="ECO:0000256" key="10">
    <source>
        <dbReference type="ARBA" id="ARBA00023098"/>
    </source>
</evidence>
<evidence type="ECO:0000313" key="17">
    <source>
        <dbReference type="Proteomes" id="UP000037923"/>
    </source>
</evidence>
<dbReference type="EC" id="2.1.1.17" evidence="14"/>
<dbReference type="GO" id="GO:0005789">
    <property type="term" value="C:endoplasmic reticulum membrane"/>
    <property type="evidence" value="ECO:0007669"/>
    <property type="project" value="UniProtKB-SubCell"/>
</dbReference>
<comment type="function">
    <text evidence="14">Catalyzes the three sequential steps of the methylation pathway for the biosynthesis of phosphatidylcholine, a critical and essential component for membrane structure. Uses S-adenosylmethionine (S-adenosyl-L-methionine, SAM or AdoMet) as the methyl group donor for the methylation of phosphatidylethanolamine (1,2-diacyl-sn-glycero-3-phosphoethanolamine, PE) to phosphatidylmonomethylethanolamine (1,2-diacyl-sn-glycero-3-phospho-N-methylethanolamine, PMME), PMME to phosphatidyldimethylethanolamine (1,2-diacyl-sn-glycero-3-phospho-N,N-dimethylethanolamine, PDME), and PDME to phosphatidylcholine (1,2-diacyl-sn-glycero-3-phosphocholine, PC), producing S-adenosyl-L-homocysteine in each step.</text>
</comment>
<comment type="catalytic activity">
    <reaction evidence="14">
        <text>a 1,2-diacyl-sn-glycero-3-phosphoethanolamine + S-adenosyl-L-methionine = a 1,2-diacyl-sn-glycero-3-phospho-N-methylethanolamine + S-adenosyl-L-homocysteine + H(+)</text>
        <dbReference type="Rhea" id="RHEA:11164"/>
        <dbReference type="ChEBI" id="CHEBI:15378"/>
        <dbReference type="ChEBI" id="CHEBI:57856"/>
        <dbReference type="ChEBI" id="CHEBI:59789"/>
        <dbReference type="ChEBI" id="CHEBI:64573"/>
        <dbReference type="ChEBI" id="CHEBI:64612"/>
        <dbReference type="EC" id="2.1.1.17"/>
    </reaction>
</comment>
<evidence type="ECO:0000256" key="8">
    <source>
        <dbReference type="ARBA" id="ARBA00022824"/>
    </source>
</evidence>
<keyword evidence="14" id="KW-0496">Mitochondrion</keyword>
<evidence type="ECO:0000313" key="16">
    <source>
        <dbReference type="EMBL" id="KPA74378.1"/>
    </source>
</evidence>
<dbReference type="EMBL" id="LGTL01000029">
    <property type="protein sequence ID" value="KPA74378.1"/>
    <property type="molecule type" value="Genomic_DNA"/>
</dbReference>
<evidence type="ECO:0000256" key="13">
    <source>
        <dbReference type="ARBA" id="ARBA00023264"/>
    </source>
</evidence>
<dbReference type="AlphaFoldDB" id="A0A0N0VD12"/>
<evidence type="ECO:0000256" key="2">
    <source>
        <dbReference type="ARBA" id="ARBA00005189"/>
    </source>
</evidence>
<dbReference type="EC" id="2.1.1.71" evidence="14"/>
<comment type="catalytic activity">
    <reaction evidence="14">
        <text>a 1,2-diacyl-sn-glycero-3-phospho-N-methylethanolamine + S-adenosyl-L-methionine = a 1,2-diacyl-sn-glycero-3-phospho-N,N-dimethylethanolamine + S-adenosyl-L-homocysteine + H(+)</text>
        <dbReference type="Rhea" id="RHEA:32735"/>
        <dbReference type="ChEBI" id="CHEBI:15378"/>
        <dbReference type="ChEBI" id="CHEBI:57856"/>
        <dbReference type="ChEBI" id="CHEBI:59789"/>
        <dbReference type="ChEBI" id="CHEBI:64572"/>
        <dbReference type="ChEBI" id="CHEBI:64573"/>
        <dbReference type="EC" id="2.1.1.71"/>
    </reaction>
</comment>
<proteinExistence type="inferred from homology"/>
<dbReference type="GO" id="GO:0032259">
    <property type="term" value="P:methylation"/>
    <property type="evidence" value="ECO:0007669"/>
    <property type="project" value="UniProtKB-KW"/>
</dbReference>
<evidence type="ECO:0000256" key="7">
    <source>
        <dbReference type="ARBA" id="ARBA00022692"/>
    </source>
</evidence>
<keyword evidence="9 14" id="KW-1133">Transmembrane helix</keyword>
<evidence type="ECO:0000256" key="1">
    <source>
        <dbReference type="ARBA" id="ARBA00004969"/>
    </source>
</evidence>
<comment type="pathway">
    <text evidence="1 14">Phospholipid metabolism; phosphatidylcholine biosynthesis.</text>
</comment>
<name>A0A0N0VD12_LEPPY</name>
<dbReference type="GO" id="GO:0004608">
    <property type="term" value="F:phosphatidylethanolamine N-methyltransferase activity"/>
    <property type="evidence" value="ECO:0007669"/>
    <property type="project" value="UniProtKB-UniRule"/>
</dbReference>
<feature type="binding site" evidence="14">
    <location>
        <begin position="198"/>
        <end position="199"/>
    </location>
    <ligand>
        <name>S-adenosyl-L-methionine</name>
        <dbReference type="ChEBI" id="CHEBI:59789"/>
    </ligand>
</feature>
<dbReference type="VEuPathDB" id="TriTrypDB:LpyrH10_29_0040"/>
<sequence>MSRSTAALPAGCIHYRSLGVAAIAIAGLPTAWNIVARNEYHRHTIEKLVRDKRRGAYLLAVAIFLGSSLRDWAFHTAMTNTPSSVLPLLSAEVFGAENAVAVRKAMRCVGGAMMAAGVTLVVSSFARLGVTGTYLGDYFGMLMTERVTAFPFSHFENPMYLGATLNFLAAAIAENNAVGALLTGWVALVYHVSTTYFENPFTSMIYSKRAAEQEAAKAAATRA</sequence>
<evidence type="ECO:0000256" key="6">
    <source>
        <dbReference type="ARBA" id="ARBA00022691"/>
    </source>
</evidence>
<dbReference type="PROSITE" id="PS51599">
    <property type="entry name" value="SAM_PEMT_PEM2"/>
    <property type="match status" value="1"/>
</dbReference>
<comment type="subcellular location">
    <subcellularLocation>
        <location evidence="14">Endoplasmic reticulum membrane</location>
        <topology evidence="14">Multi-pass membrane protein</topology>
    </subcellularLocation>
    <subcellularLocation>
        <location evidence="14">Mitochondrion membrane</location>
        <topology evidence="14">Multi-pass membrane protein</topology>
    </subcellularLocation>
</comment>
<dbReference type="RefSeq" id="XP_015652817.1">
    <property type="nucleotide sequence ID" value="XM_015808364.1"/>
</dbReference>
<dbReference type="InterPro" id="IPR024960">
    <property type="entry name" value="PEMT/MFAP"/>
</dbReference>
<comment type="similarity">
    <text evidence="14">Belongs to the class VI-like SAM-binding methyltransferase superfamily. PEMT/PEM2 methyltransferase family.</text>
</comment>
<dbReference type="Pfam" id="PF04191">
    <property type="entry name" value="PEMT"/>
    <property type="match status" value="1"/>
</dbReference>
<keyword evidence="3 14" id="KW-0444">Lipid biosynthesis</keyword>
<keyword evidence="8 14" id="KW-0256">Endoplasmic reticulum</keyword>
<dbReference type="Gene3D" id="1.20.120.1630">
    <property type="match status" value="1"/>
</dbReference>
<keyword evidence="4 14" id="KW-0489">Methyltransferase</keyword>
<feature type="transmembrane region" description="Helical" evidence="15">
    <location>
        <begin position="56"/>
        <end position="74"/>
    </location>
</feature>
<reference evidence="16 17" key="1">
    <citation type="submission" date="2015-07" db="EMBL/GenBank/DDBJ databases">
        <title>High-quality genome of monoxenous trypanosomatid Leptomonas pyrrhocoris.</title>
        <authorList>
            <person name="Flegontov P."/>
            <person name="Butenko A."/>
            <person name="Firsov S."/>
            <person name="Vlcek C."/>
            <person name="Logacheva M.D."/>
            <person name="Field M."/>
            <person name="Filatov D."/>
            <person name="Flegontova O."/>
            <person name="Gerasimov E."/>
            <person name="Jackson A.P."/>
            <person name="Kelly S."/>
            <person name="Opperdoes F."/>
            <person name="O'Reilly A."/>
            <person name="Votypka J."/>
            <person name="Yurchenko V."/>
            <person name="Lukes J."/>
        </authorList>
    </citation>
    <scope>NUCLEOTIDE SEQUENCE [LARGE SCALE GENOMIC DNA]</scope>
    <source>
        <strain evidence="16">H10</strain>
    </source>
</reference>
<dbReference type="Proteomes" id="UP000037923">
    <property type="component" value="Unassembled WGS sequence"/>
</dbReference>
<dbReference type="RefSeq" id="XP_015652818.1">
    <property type="nucleotide sequence ID" value="XM_015808365.1"/>
</dbReference>
<organism evidence="16 17">
    <name type="scientific">Leptomonas pyrrhocoris</name>
    <name type="common">Firebug parasite</name>
    <dbReference type="NCBI Taxonomy" id="157538"/>
    <lineage>
        <taxon>Eukaryota</taxon>
        <taxon>Discoba</taxon>
        <taxon>Euglenozoa</taxon>
        <taxon>Kinetoplastea</taxon>
        <taxon>Metakinetoplastina</taxon>
        <taxon>Trypanosomatida</taxon>
        <taxon>Trypanosomatidae</taxon>
        <taxon>Leishmaniinae</taxon>
        <taxon>Leptomonas</taxon>
    </lineage>
</organism>
<protein>
    <recommendedName>
        <fullName evidence="14">Phosphatidylethanolamine N-methyltransferase</fullName>
        <shortName evidence="14">PEAMT</shortName>
        <shortName evidence="14">PEMT</shortName>
        <ecNumber evidence="14">2.1.1.17</ecNumber>
        <ecNumber evidence="14">2.1.1.71</ecNumber>
    </recommendedName>
    <alternativeName>
        <fullName evidence="14">Phospholipid methyltransferase</fullName>
        <shortName evidence="14">PLMT</shortName>
    </alternativeName>
</protein>
<keyword evidence="17" id="KW-1185">Reference proteome</keyword>
<comment type="catalytic activity">
    <reaction evidence="14">
        <text>a 1,2-diacyl-sn-glycero-3-phospho-N,N-dimethylethanolamine + S-adenosyl-L-methionine = a 1,2-diacyl-sn-glycero-3-phosphocholine + S-adenosyl-L-homocysteine + H(+)</text>
        <dbReference type="Rhea" id="RHEA:32739"/>
        <dbReference type="ChEBI" id="CHEBI:15378"/>
        <dbReference type="ChEBI" id="CHEBI:57643"/>
        <dbReference type="ChEBI" id="CHEBI:57856"/>
        <dbReference type="ChEBI" id="CHEBI:59789"/>
        <dbReference type="ChEBI" id="CHEBI:64572"/>
    </reaction>
</comment>
<keyword evidence="11 14" id="KW-0472">Membrane</keyword>
<dbReference type="PIRSF" id="PIRSF005444">
    <property type="entry name" value="PEMT"/>
    <property type="match status" value="1"/>
</dbReference>
<dbReference type="PANTHER" id="PTHR15458">
    <property type="entry name" value="PHOSPHATIDYLETHANOLAMINE N-METHYLTRANSFERASE"/>
    <property type="match status" value="1"/>
</dbReference>
<evidence type="ECO:0000256" key="5">
    <source>
        <dbReference type="ARBA" id="ARBA00022679"/>
    </source>
</evidence>
<evidence type="ECO:0000256" key="14">
    <source>
        <dbReference type="HAMAP-Rule" id="MF_03216"/>
    </source>
</evidence>
<feature type="intramembrane region" description="Helical" evidence="14">
    <location>
        <begin position="16"/>
        <end position="36"/>
    </location>
</feature>
<feature type="topological domain" description="Cytoplasmic" evidence="14">
    <location>
        <begin position="197"/>
        <end position="223"/>
    </location>
</feature>
<keyword evidence="5 14" id="KW-0808">Transferase</keyword>
<evidence type="ECO:0000256" key="4">
    <source>
        <dbReference type="ARBA" id="ARBA00022603"/>
    </source>
</evidence>
<feature type="transmembrane region" description="Helical" evidence="15">
    <location>
        <begin position="13"/>
        <end position="35"/>
    </location>
</feature>
<comment type="pathway">
    <text evidence="2">Lipid metabolism.</text>
</comment>
<accession>A0A0N0VD12</accession>
<keyword evidence="13 14" id="KW-1208">Phospholipid metabolism</keyword>
<dbReference type="GO" id="GO:0031966">
    <property type="term" value="C:mitochondrial membrane"/>
    <property type="evidence" value="ECO:0007669"/>
    <property type="project" value="UniProtKB-SubCell"/>
</dbReference>
<evidence type="ECO:0000256" key="15">
    <source>
        <dbReference type="SAM" id="Phobius"/>
    </source>
</evidence>
<dbReference type="GO" id="GO:0006656">
    <property type="term" value="P:phosphatidylcholine biosynthetic process"/>
    <property type="evidence" value="ECO:0007669"/>
    <property type="project" value="UniProtKB-UniRule"/>
</dbReference>
<feature type="topological domain" description="Lumenal" evidence="14">
    <location>
        <begin position="37"/>
        <end position="48"/>
    </location>
</feature>
<feature type="binding site" evidence="14">
    <location>
        <begin position="115"/>
        <end position="117"/>
    </location>
    <ligand>
        <name>S-adenosyl-L-methionine</name>
        <dbReference type="ChEBI" id="CHEBI:59789"/>
    </ligand>
</feature>
<evidence type="ECO:0000256" key="12">
    <source>
        <dbReference type="ARBA" id="ARBA00023209"/>
    </source>
</evidence>
<feature type="topological domain" description="Lumenal" evidence="14">
    <location>
        <begin position="1"/>
        <end position="15"/>
    </location>
</feature>
<gene>
    <name evidence="16" type="ORF">ABB37_09089</name>
</gene>
<keyword evidence="12 14" id="KW-0594">Phospholipid biosynthesis</keyword>
<dbReference type="OrthoDB" id="8300106at2759"/>
<keyword evidence="10 14" id="KW-0443">Lipid metabolism</keyword>
<feature type="topological domain" description="Lumenal" evidence="14">
    <location>
        <begin position="132"/>
        <end position="174"/>
    </location>
</feature>
<evidence type="ECO:0000256" key="9">
    <source>
        <dbReference type="ARBA" id="ARBA00022989"/>
    </source>
</evidence>
<dbReference type="HAMAP" id="MF_03216">
    <property type="entry name" value="PLMT"/>
    <property type="match status" value="1"/>
</dbReference>
<evidence type="ECO:0000256" key="11">
    <source>
        <dbReference type="ARBA" id="ARBA00023136"/>
    </source>
</evidence>
<dbReference type="UniPathway" id="UPA00753"/>
<dbReference type="GeneID" id="26909372"/>
<dbReference type="PANTHER" id="PTHR15458:SF5">
    <property type="entry name" value="PHOSPHATIDYLETHANOLAMINE N-METHYLTRANSFERASE"/>
    <property type="match status" value="1"/>
</dbReference>
<keyword evidence="7 14" id="KW-0812">Transmembrane</keyword>
<dbReference type="OMA" id="PTFWNIA"/>
<keyword evidence="6 14" id="KW-0949">S-adenosyl-L-methionine</keyword>
<dbReference type="InterPro" id="IPR007318">
    <property type="entry name" value="Phopholipid_MeTrfase"/>
</dbReference>